<organism evidence="4 5">
    <name type="scientific">Akkermansia muciniphila</name>
    <dbReference type="NCBI Taxonomy" id="239935"/>
    <lineage>
        <taxon>Bacteria</taxon>
        <taxon>Pseudomonadati</taxon>
        <taxon>Verrucomicrobiota</taxon>
        <taxon>Verrucomicrobiia</taxon>
        <taxon>Verrucomicrobiales</taxon>
        <taxon>Akkermansiaceae</taxon>
        <taxon>Akkermansia</taxon>
    </lineage>
</organism>
<evidence type="ECO:0000256" key="1">
    <source>
        <dbReference type="ARBA" id="ARBA00022679"/>
    </source>
</evidence>
<dbReference type="InterPro" id="IPR007484">
    <property type="entry name" value="Peptidase_M28"/>
</dbReference>
<comment type="caution">
    <text evidence="4">The sequence shown here is derived from an EMBL/GenBank/DDBJ whole genome shotgun (WGS) entry which is preliminary data.</text>
</comment>
<dbReference type="RefSeq" id="WP_102733930.1">
    <property type="nucleotide sequence ID" value="NZ_CP072053.1"/>
</dbReference>
<name>A0AAP8T9Z4_9BACT</name>
<accession>A0AAP8T9Z4</accession>
<dbReference type="SUPFAM" id="SSF53187">
    <property type="entry name" value="Zn-dependent exopeptidases"/>
    <property type="match status" value="1"/>
</dbReference>
<reference evidence="4 5" key="1">
    <citation type="journal article" date="2017" name="BMC Genomics">
        <title>Genome sequencing of 39 Akkermansia muciniphila isolates reveals its population structure, genomic and functional diverisity, and global distribution in mammalian gut microbiotas.</title>
        <authorList>
            <person name="Guo X."/>
            <person name="Li S."/>
            <person name="Zhang J."/>
            <person name="Wu F."/>
            <person name="Li X."/>
            <person name="Wu D."/>
            <person name="Zhang M."/>
            <person name="Ou Z."/>
            <person name="Jie Z."/>
            <person name="Yan Q."/>
            <person name="Li P."/>
            <person name="Yi J."/>
            <person name="Peng Y."/>
        </authorList>
    </citation>
    <scope>NUCLEOTIDE SEQUENCE [LARGE SCALE GENOMIC DNA]</scope>
    <source>
        <strain evidence="4 5">GP43</strain>
    </source>
</reference>
<dbReference type="Proteomes" id="UP000235914">
    <property type="component" value="Unassembled WGS sequence"/>
</dbReference>
<dbReference type="PANTHER" id="PTHR12283:SF6">
    <property type="entry name" value="GLUTAMINYL-PEPTIDE CYCLOTRANSFERASE-RELATED"/>
    <property type="match status" value="1"/>
</dbReference>
<dbReference type="GO" id="GO:0008270">
    <property type="term" value="F:zinc ion binding"/>
    <property type="evidence" value="ECO:0007669"/>
    <property type="project" value="TreeGrafter"/>
</dbReference>
<dbReference type="PANTHER" id="PTHR12283">
    <property type="entry name" value="GLUTAMINYL-PEPTIDE CYCLOTRANSFERASE"/>
    <property type="match status" value="1"/>
</dbReference>
<protein>
    <recommendedName>
        <fullName evidence="3">Peptidase M28 domain-containing protein</fullName>
    </recommendedName>
</protein>
<dbReference type="Pfam" id="PF04389">
    <property type="entry name" value="Peptidase_M28"/>
    <property type="match status" value="1"/>
</dbReference>
<dbReference type="Gene3D" id="3.40.630.10">
    <property type="entry name" value="Zn peptidases"/>
    <property type="match status" value="1"/>
</dbReference>
<dbReference type="AlphaFoldDB" id="A0AAP8T9Z4"/>
<evidence type="ECO:0000256" key="2">
    <source>
        <dbReference type="ARBA" id="ARBA00023315"/>
    </source>
</evidence>
<dbReference type="EMBL" id="PJKN01000001">
    <property type="protein sequence ID" value="PNC57542.1"/>
    <property type="molecule type" value="Genomic_DNA"/>
</dbReference>
<keyword evidence="2" id="KW-0012">Acyltransferase</keyword>
<dbReference type="InterPro" id="IPR040234">
    <property type="entry name" value="QC/QCL"/>
</dbReference>
<sequence>MNGPIPSKLPPPFSMTPRIGLLLFTALLMQCENPVETPLPGVETVPAQIRQTDCFNGGNALFHAARITEMGNRASGTPGYRRQMDYLKEELTKYGWTCREQDFEKETPQGPVRFVNLRARFGKAPNFLDPVRGLLTCHIDTKRGIDGFTGANDGASGAAAILETARILSGDPARARNLELVFFDGEESFAEHMDSDDGLYGSRHYASSMQQPLPKWIINLDMVGRQGKKIRIPAMTPQSMYRVYSRAIRELGYSPEEWGVSGYAILDDHVPFMERGVDTLNLIDDFQDGNWWHTSKDNIGILGEKSFQQTGEMTLHILRQLLPGPPSA</sequence>
<proteinExistence type="predicted"/>
<keyword evidence="1" id="KW-0808">Transferase</keyword>
<evidence type="ECO:0000313" key="5">
    <source>
        <dbReference type="Proteomes" id="UP000235914"/>
    </source>
</evidence>
<gene>
    <name evidence="4" type="ORF">CXU09_00215</name>
</gene>
<feature type="domain" description="Peptidase M28" evidence="3">
    <location>
        <begin position="134"/>
        <end position="316"/>
    </location>
</feature>
<evidence type="ECO:0000313" key="4">
    <source>
        <dbReference type="EMBL" id="PNC57542.1"/>
    </source>
</evidence>
<evidence type="ECO:0000259" key="3">
    <source>
        <dbReference type="Pfam" id="PF04389"/>
    </source>
</evidence>
<dbReference type="GO" id="GO:0016603">
    <property type="term" value="F:glutaminyl-peptide cyclotransferase activity"/>
    <property type="evidence" value="ECO:0007669"/>
    <property type="project" value="TreeGrafter"/>
</dbReference>